<proteinExistence type="predicted"/>
<reference evidence="1 2" key="2">
    <citation type="submission" date="2018-11" db="EMBL/GenBank/DDBJ databases">
        <authorList>
            <consortium name="Pathogen Informatics"/>
        </authorList>
    </citation>
    <scope>NUCLEOTIDE SEQUENCE [LARGE SCALE GENOMIC DNA]</scope>
    <source>
        <strain evidence="1 2">MHpl1</strain>
    </source>
</reference>
<evidence type="ECO:0000313" key="1">
    <source>
        <dbReference type="EMBL" id="VDO06339.1"/>
    </source>
</evidence>
<dbReference type="EMBL" id="UZAF01000719">
    <property type="protein sequence ID" value="VDO06339.1"/>
    <property type="molecule type" value="Genomic_DNA"/>
</dbReference>
<evidence type="ECO:0000313" key="3">
    <source>
        <dbReference type="WBParaSite" id="HPLM_0000077401-mRNA-1"/>
    </source>
</evidence>
<gene>
    <name evidence="1" type="ORF">HPLM_LOCUS775</name>
</gene>
<sequence>MFTYSSSLDEELKVVNNLKEKRWGSTALECAFSISQRPLPFSLGCFSRQSRRSRRTQQDVPPSPFRTLVRALSFSQQDTFSGFLDEIALLKKGIITKDTPKHTYRRASAEIVKEPIDEERSVY</sequence>
<organism evidence="3">
    <name type="scientific">Haemonchus placei</name>
    <name type="common">Barber's pole worm</name>
    <dbReference type="NCBI Taxonomy" id="6290"/>
    <lineage>
        <taxon>Eukaryota</taxon>
        <taxon>Metazoa</taxon>
        <taxon>Ecdysozoa</taxon>
        <taxon>Nematoda</taxon>
        <taxon>Chromadorea</taxon>
        <taxon>Rhabditida</taxon>
        <taxon>Rhabditina</taxon>
        <taxon>Rhabditomorpha</taxon>
        <taxon>Strongyloidea</taxon>
        <taxon>Trichostrongylidae</taxon>
        <taxon>Haemonchus</taxon>
    </lineage>
</organism>
<dbReference type="OrthoDB" id="5876154at2759"/>
<keyword evidence="2" id="KW-1185">Reference proteome</keyword>
<dbReference type="AlphaFoldDB" id="A0A0N4VU07"/>
<dbReference type="WBParaSite" id="HPLM_0000077401-mRNA-1">
    <property type="protein sequence ID" value="HPLM_0000077401-mRNA-1"/>
    <property type="gene ID" value="HPLM_0000077401"/>
</dbReference>
<reference evidence="3" key="1">
    <citation type="submission" date="2017-02" db="UniProtKB">
        <authorList>
            <consortium name="WormBaseParasite"/>
        </authorList>
    </citation>
    <scope>IDENTIFICATION</scope>
</reference>
<name>A0A0N4VU07_HAEPC</name>
<dbReference type="Proteomes" id="UP000268014">
    <property type="component" value="Unassembled WGS sequence"/>
</dbReference>
<protein>
    <submittedName>
        <fullName evidence="1 3">Uncharacterized protein</fullName>
    </submittedName>
</protein>
<dbReference type="InterPro" id="IPR035332">
    <property type="entry name" value="DUF5386"/>
</dbReference>
<evidence type="ECO:0000313" key="2">
    <source>
        <dbReference type="Proteomes" id="UP000268014"/>
    </source>
</evidence>
<accession>A0A0N4VU07</accession>
<dbReference type="Pfam" id="PF17360">
    <property type="entry name" value="DUF5386"/>
    <property type="match status" value="1"/>
</dbReference>